<organism evidence="1 2">
    <name type="scientific">Lysobacter korlensis</name>
    <dbReference type="NCBI Taxonomy" id="553636"/>
    <lineage>
        <taxon>Bacteria</taxon>
        <taxon>Pseudomonadati</taxon>
        <taxon>Pseudomonadota</taxon>
        <taxon>Gammaproteobacteria</taxon>
        <taxon>Lysobacterales</taxon>
        <taxon>Lysobacteraceae</taxon>
        <taxon>Lysobacter</taxon>
    </lineage>
</organism>
<dbReference type="EMBL" id="JBHLTG010000012">
    <property type="protein sequence ID" value="MFC0682283.1"/>
    <property type="molecule type" value="Genomic_DNA"/>
</dbReference>
<comment type="caution">
    <text evidence="1">The sequence shown here is derived from an EMBL/GenBank/DDBJ whole genome shotgun (WGS) entry which is preliminary data.</text>
</comment>
<gene>
    <name evidence="1" type="ORF">ACFFGH_31015</name>
</gene>
<proteinExistence type="predicted"/>
<reference evidence="1 2" key="1">
    <citation type="submission" date="2024-09" db="EMBL/GenBank/DDBJ databases">
        <authorList>
            <person name="Sun Q."/>
            <person name="Mori K."/>
        </authorList>
    </citation>
    <scope>NUCLEOTIDE SEQUENCE [LARGE SCALE GENOMIC DNA]</scope>
    <source>
        <strain evidence="1 2">KCTC 23076</strain>
    </source>
</reference>
<dbReference type="RefSeq" id="WP_386676164.1">
    <property type="nucleotide sequence ID" value="NZ_JBHLTG010000012.1"/>
</dbReference>
<evidence type="ECO:0000313" key="1">
    <source>
        <dbReference type="EMBL" id="MFC0682283.1"/>
    </source>
</evidence>
<sequence>MNRPQVESDRIADTARPYDVDPDSTRFLAEHGGVTFWAGRHSERRVLCLVVVEDEENGSAGCGNPPVGLGGQWGEAWLLPDGMDPRAIEGEWTTVTPNLLVQR</sequence>
<dbReference type="Proteomes" id="UP001589896">
    <property type="component" value="Unassembled WGS sequence"/>
</dbReference>
<keyword evidence="2" id="KW-1185">Reference proteome</keyword>
<evidence type="ECO:0000313" key="2">
    <source>
        <dbReference type="Proteomes" id="UP001589896"/>
    </source>
</evidence>
<accession>A0ABV6S2E4</accession>
<name>A0ABV6S2E4_9GAMM</name>
<protein>
    <submittedName>
        <fullName evidence="1">Uncharacterized protein</fullName>
    </submittedName>
</protein>